<dbReference type="InterPro" id="IPR036460">
    <property type="entry name" value="Cu_amine_oxidase_C_sf"/>
</dbReference>
<evidence type="ECO:0000256" key="11">
    <source>
        <dbReference type="ARBA" id="ARBA00023211"/>
    </source>
</evidence>
<comment type="cofactor">
    <cofactor evidence="1">
        <name>Cu cation</name>
        <dbReference type="ChEBI" id="CHEBI:23378"/>
    </cofactor>
</comment>
<dbReference type="Pfam" id="PF02728">
    <property type="entry name" value="Cu_amine_oxidN3"/>
    <property type="match status" value="1"/>
</dbReference>
<feature type="domain" description="Copper amine oxidase N2-terminal" evidence="16">
    <location>
        <begin position="5"/>
        <end position="60"/>
    </location>
</feature>
<dbReference type="Gene3D" id="2.70.98.20">
    <property type="entry name" value="Copper amine oxidase, catalytic domain"/>
    <property type="match status" value="1"/>
</dbReference>
<dbReference type="InterPro" id="IPR000269">
    <property type="entry name" value="Cu_amine_oxidase"/>
</dbReference>
<evidence type="ECO:0000256" key="10">
    <source>
        <dbReference type="ARBA" id="ARBA00023157"/>
    </source>
</evidence>
<dbReference type="PANTHER" id="PTHR10638:SF86">
    <property type="entry name" value="COPPER AMINE OXIDASE 1-RELATED"/>
    <property type="match status" value="1"/>
</dbReference>
<feature type="modified residue" description="2',4',5'-topaquinone" evidence="13">
    <location>
        <position position="393"/>
    </location>
</feature>
<dbReference type="SUPFAM" id="SSF54416">
    <property type="entry name" value="Amine oxidase N-terminal region"/>
    <property type="match status" value="2"/>
</dbReference>
<dbReference type="InterPro" id="IPR016182">
    <property type="entry name" value="Cu_amine_oxidase_N-reg"/>
</dbReference>
<dbReference type="OrthoDB" id="5379943at2759"/>
<proteinExistence type="inferred from homology"/>
<dbReference type="EC" id="1.4.3.-" evidence="14"/>
<evidence type="ECO:0000259" key="15">
    <source>
        <dbReference type="Pfam" id="PF01179"/>
    </source>
</evidence>
<evidence type="ECO:0000256" key="2">
    <source>
        <dbReference type="ARBA" id="ARBA00001936"/>
    </source>
</evidence>
<keyword evidence="10" id="KW-1015">Disulfide bond</keyword>
<evidence type="ECO:0000256" key="8">
    <source>
        <dbReference type="ARBA" id="ARBA00023002"/>
    </source>
</evidence>
<keyword evidence="7 12" id="KW-0801">TPQ</keyword>
<comment type="subunit">
    <text evidence="5">Homodimer.</text>
</comment>
<dbReference type="SUPFAM" id="SSF49998">
    <property type="entry name" value="Amine oxidase catalytic domain"/>
    <property type="match status" value="1"/>
</dbReference>
<evidence type="ECO:0000256" key="12">
    <source>
        <dbReference type="PIRSR" id="PIRSR600269-50"/>
    </source>
</evidence>
<comment type="cofactor">
    <cofactor evidence="3">
        <name>Zn(2+)</name>
        <dbReference type="ChEBI" id="CHEBI:29105"/>
    </cofactor>
</comment>
<dbReference type="Pfam" id="PF02727">
    <property type="entry name" value="Cu_amine_oxidN2"/>
    <property type="match status" value="1"/>
</dbReference>
<dbReference type="InterPro" id="IPR015802">
    <property type="entry name" value="Cu_amine_oxidase_N3"/>
</dbReference>
<dbReference type="PROSITE" id="PS01164">
    <property type="entry name" value="COPPER_AMINE_OXID_1"/>
    <property type="match status" value="1"/>
</dbReference>
<protein>
    <recommendedName>
        <fullName evidence="14">Amine oxidase</fullName>
        <ecNumber evidence="14">1.4.3.-</ecNumber>
    </recommendedName>
</protein>
<comment type="similarity">
    <text evidence="4 14">Belongs to the copper/topaquinone oxidase family.</text>
</comment>
<evidence type="ECO:0000256" key="13">
    <source>
        <dbReference type="PIRSR" id="PIRSR600269-51"/>
    </source>
</evidence>
<dbReference type="AlphaFoldDB" id="A0A5B8MIR9"/>
<evidence type="ECO:0000259" key="16">
    <source>
        <dbReference type="Pfam" id="PF02727"/>
    </source>
</evidence>
<name>A0A5B8MIR9_9CHLO</name>
<sequence>MGSSHPLDPLREEEVVVATRAVREGTASSEGLIRFNVIDVVEPPKESLIEYENGGPAPPRVIAVTYQLPREGRSFCAKVLTDGGGPERILERRELGSHQPLLTPDDCLLAEEIVKRDPKVKAILMEDRYRADASSLQCDPWSIHCTGSEPFDTSKRLVQTFLYLRASEYDNAYAKPLDFLPVVDLNAGEVVHIHREESAGKSKIPSQPYNYHPSLLSGNRVPGSLSSVRENALKPLEIVQPDGVSFKVKGHEVAWDKWTLRLGFNHREGLVLHNVKFAGELVLWRLSLVEMAVPYGDPKEPFQRKCAFDVGDYGLGFCANSLGLGCDCLGEIHYLDATLSDSKGEPYTVKKVVCLHEEDDGLLWKHVEYRTGHNQSRRSRKLVISFIVTVVNYEYCVYYYLKQDGSIAMEIKLTGMLSTNYTDARPDHGTLVAPSVNAQVHQHMFCARLDMAVGGHKNSVAEVDVKALPLDESTNPFGNAFGAAATLLETEREGQREVEPSLARTWRIFNPSKVNPVSHKPIGYKLVCQAQPLLLTHPSSAVSRRGAFATKSLWVTRHTDGQFFPAGEYTVQSKGQGEGLPEWTKDGGKSIVDTDIVLFHSFGVCHIPRPEDFPVMPCESTGFMLVPDSFLSCNPGIDLPEDRSTMSKCCSGGPPPSR</sequence>
<evidence type="ECO:0000256" key="14">
    <source>
        <dbReference type="RuleBase" id="RU000672"/>
    </source>
</evidence>
<dbReference type="FunFam" id="2.70.98.20:FF:000001">
    <property type="entry name" value="Amine oxidase"/>
    <property type="match status" value="1"/>
</dbReference>
<dbReference type="InterPro" id="IPR015798">
    <property type="entry name" value="Cu_amine_oxidase_C"/>
</dbReference>
<evidence type="ECO:0000256" key="5">
    <source>
        <dbReference type="ARBA" id="ARBA00011738"/>
    </source>
</evidence>
<evidence type="ECO:0000256" key="3">
    <source>
        <dbReference type="ARBA" id="ARBA00001947"/>
    </source>
</evidence>
<comment type="PTM">
    <text evidence="13 14">Topaquinone (TPQ) is generated by copper-dependent autoxidation of a specific tyrosyl residue.</text>
</comment>
<dbReference type="PANTHER" id="PTHR10638">
    <property type="entry name" value="COPPER AMINE OXIDASE"/>
    <property type="match status" value="1"/>
</dbReference>
<keyword evidence="19" id="KW-1185">Reference proteome</keyword>
<dbReference type="EMBL" id="CP031037">
    <property type="protein sequence ID" value="QDZ20279.1"/>
    <property type="molecule type" value="Genomic_DNA"/>
</dbReference>
<feature type="domain" description="Copper amine oxidase catalytic" evidence="15">
    <location>
        <begin position="236"/>
        <end position="636"/>
    </location>
</feature>
<evidence type="ECO:0000256" key="4">
    <source>
        <dbReference type="ARBA" id="ARBA00007983"/>
    </source>
</evidence>
<dbReference type="NCBIfam" id="NF008559">
    <property type="entry name" value="PRK11504.1"/>
    <property type="match status" value="1"/>
</dbReference>
<feature type="active site" description="Schiff-base intermediate with substrate; via topaquinone" evidence="12">
    <location>
        <position position="393"/>
    </location>
</feature>
<comment type="cofactor">
    <cofactor evidence="14">
        <name>Cu cation</name>
        <dbReference type="ChEBI" id="CHEBI:23378"/>
    </cofactor>
    <text evidence="14">Contains 1 topaquinone per subunit.</text>
</comment>
<keyword evidence="9 14" id="KW-0186">Copper</keyword>
<dbReference type="Proteomes" id="UP000316726">
    <property type="component" value="Chromosome 4"/>
</dbReference>
<dbReference type="GO" id="GO:0005507">
    <property type="term" value="F:copper ion binding"/>
    <property type="evidence" value="ECO:0007669"/>
    <property type="project" value="InterPro"/>
</dbReference>
<keyword evidence="11" id="KW-0464">Manganese</keyword>
<dbReference type="GO" id="GO:0009308">
    <property type="term" value="P:amine metabolic process"/>
    <property type="evidence" value="ECO:0007669"/>
    <property type="project" value="UniProtKB-UniRule"/>
</dbReference>
<feature type="domain" description="Copper amine oxidase N3-terminal" evidence="17">
    <location>
        <begin position="100"/>
        <end position="197"/>
    </location>
</feature>
<evidence type="ECO:0000256" key="9">
    <source>
        <dbReference type="ARBA" id="ARBA00023008"/>
    </source>
</evidence>
<dbReference type="GO" id="GO:0008131">
    <property type="term" value="F:primary methylamine oxidase activity"/>
    <property type="evidence" value="ECO:0007669"/>
    <property type="project" value="InterPro"/>
</dbReference>
<feature type="active site" description="Proton acceptor" evidence="12">
    <location>
        <position position="309"/>
    </location>
</feature>
<evidence type="ECO:0000256" key="1">
    <source>
        <dbReference type="ARBA" id="ARBA00001935"/>
    </source>
</evidence>
<evidence type="ECO:0000256" key="7">
    <source>
        <dbReference type="ARBA" id="ARBA00022772"/>
    </source>
</evidence>
<keyword evidence="6 14" id="KW-0479">Metal-binding</keyword>
<reference evidence="18 19" key="1">
    <citation type="submission" date="2018-07" db="EMBL/GenBank/DDBJ databases">
        <title>The complete nuclear genome of the prasinophyte Chloropicon primus (CCMP1205).</title>
        <authorList>
            <person name="Pombert J.-F."/>
            <person name="Otis C."/>
            <person name="Turmel M."/>
            <person name="Lemieux C."/>
        </authorList>
    </citation>
    <scope>NUCLEOTIDE SEQUENCE [LARGE SCALE GENOMIC DNA]</scope>
    <source>
        <strain evidence="18 19">CCMP1205</strain>
    </source>
</reference>
<evidence type="ECO:0000256" key="6">
    <source>
        <dbReference type="ARBA" id="ARBA00022723"/>
    </source>
</evidence>
<dbReference type="Pfam" id="PF01179">
    <property type="entry name" value="Cu_amine_oxid"/>
    <property type="match status" value="1"/>
</dbReference>
<evidence type="ECO:0000313" key="19">
    <source>
        <dbReference type="Proteomes" id="UP000316726"/>
    </source>
</evidence>
<gene>
    <name evidence="18" type="ORF">A3770_04p27970</name>
</gene>
<dbReference type="STRING" id="1764295.A0A5B8MIR9"/>
<dbReference type="InterPro" id="IPR015800">
    <property type="entry name" value="Cu_amine_oxidase_N2"/>
</dbReference>
<accession>A0A5B8MIR9</accession>
<organism evidence="18 19">
    <name type="scientific">Chloropicon primus</name>
    <dbReference type="NCBI Taxonomy" id="1764295"/>
    <lineage>
        <taxon>Eukaryota</taxon>
        <taxon>Viridiplantae</taxon>
        <taxon>Chlorophyta</taxon>
        <taxon>Chloropicophyceae</taxon>
        <taxon>Chloropicales</taxon>
        <taxon>Chloropicaceae</taxon>
        <taxon>Chloropicon</taxon>
    </lineage>
</organism>
<comment type="cofactor">
    <cofactor evidence="2">
        <name>Mn(2+)</name>
        <dbReference type="ChEBI" id="CHEBI:29035"/>
    </cofactor>
</comment>
<evidence type="ECO:0000313" key="18">
    <source>
        <dbReference type="EMBL" id="QDZ20279.1"/>
    </source>
</evidence>
<dbReference type="InterPro" id="IPR049948">
    <property type="entry name" value="Cu_Am_ox_TPQ-bd"/>
</dbReference>
<dbReference type="Gene3D" id="3.10.450.40">
    <property type="match status" value="2"/>
</dbReference>
<evidence type="ECO:0000259" key="17">
    <source>
        <dbReference type="Pfam" id="PF02728"/>
    </source>
</evidence>
<keyword evidence="8 14" id="KW-0560">Oxidoreductase</keyword>
<dbReference type="GO" id="GO:0048038">
    <property type="term" value="F:quinone binding"/>
    <property type="evidence" value="ECO:0007669"/>
    <property type="project" value="InterPro"/>
</dbReference>